<dbReference type="InterPro" id="IPR016181">
    <property type="entry name" value="Acyl_CoA_acyltransferase"/>
</dbReference>
<accession>A0A239FPP1</accession>
<dbReference type="Pfam" id="PF13523">
    <property type="entry name" value="Acetyltransf_8"/>
    <property type="match status" value="1"/>
</dbReference>
<dbReference type="PANTHER" id="PTHR31438">
    <property type="entry name" value="LYSINE N-ACYLTRANSFERASE C17G9.06C-RELATED"/>
    <property type="match status" value="1"/>
</dbReference>
<proteinExistence type="predicted"/>
<evidence type="ECO:0000313" key="2">
    <source>
        <dbReference type="Proteomes" id="UP000198415"/>
    </source>
</evidence>
<organism evidence="1 2">
    <name type="scientific">Actinoplanes regularis</name>
    <dbReference type="NCBI Taxonomy" id="52697"/>
    <lineage>
        <taxon>Bacteria</taxon>
        <taxon>Bacillati</taxon>
        <taxon>Actinomycetota</taxon>
        <taxon>Actinomycetes</taxon>
        <taxon>Micromonosporales</taxon>
        <taxon>Micromonosporaceae</taxon>
        <taxon>Actinoplanes</taxon>
    </lineage>
</organism>
<reference evidence="1 2" key="1">
    <citation type="submission" date="2017-06" db="EMBL/GenBank/DDBJ databases">
        <authorList>
            <person name="Kim H.J."/>
            <person name="Triplett B.A."/>
        </authorList>
    </citation>
    <scope>NUCLEOTIDE SEQUENCE [LARGE SCALE GENOMIC DNA]</scope>
    <source>
        <strain evidence="1 2">DSM 43151</strain>
    </source>
</reference>
<gene>
    <name evidence="1" type="ORF">SAMN06264365_118162</name>
</gene>
<dbReference type="SUPFAM" id="SSF55729">
    <property type="entry name" value="Acyl-CoA N-acyltransferases (Nat)"/>
    <property type="match status" value="1"/>
</dbReference>
<dbReference type="GO" id="GO:0016410">
    <property type="term" value="F:N-acyltransferase activity"/>
    <property type="evidence" value="ECO:0007669"/>
    <property type="project" value="TreeGrafter"/>
</dbReference>
<dbReference type="AlphaFoldDB" id="A0A239FPP1"/>
<sequence length="188" mass="21397">MREPRVHDMVATWTFRRVTTGDFPLLARWLSYRHVARWWNHEWSPDAVERDFGPSARGEEPNEDWLALLAGRPVGLLQRCWWSDYPQYLAEMTPVYLPPPGAVSVDYLIGEPGDVGRGLGPSMIAAFTTHTWSELPQSSCVVVPVVAANRASWRALEKAGFVPVAEGELEPDNPIDDRWHRVLRLDRP</sequence>
<protein>
    <submittedName>
        <fullName evidence="1">Aminoglycoside 6'-N-acetyltransferase</fullName>
    </submittedName>
</protein>
<name>A0A239FPP1_9ACTN</name>
<keyword evidence="2" id="KW-1185">Reference proteome</keyword>
<dbReference type="EMBL" id="FZNR01000018">
    <property type="protein sequence ID" value="SNS58163.1"/>
    <property type="molecule type" value="Genomic_DNA"/>
</dbReference>
<dbReference type="Proteomes" id="UP000198415">
    <property type="component" value="Unassembled WGS sequence"/>
</dbReference>
<dbReference type="Gene3D" id="3.40.630.30">
    <property type="match status" value="1"/>
</dbReference>
<evidence type="ECO:0000313" key="1">
    <source>
        <dbReference type="EMBL" id="SNS58163.1"/>
    </source>
</evidence>
<dbReference type="PANTHER" id="PTHR31438:SF1">
    <property type="entry name" value="LYSINE N-ACYLTRANSFERASE C17G9.06C-RELATED"/>
    <property type="match status" value="1"/>
</dbReference>
<keyword evidence="1" id="KW-0808">Transferase</keyword>